<feature type="transmembrane region" description="Helical" evidence="8">
    <location>
        <begin position="12"/>
        <end position="29"/>
    </location>
</feature>
<feature type="transmembrane region" description="Helical" evidence="8">
    <location>
        <begin position="203"/>
        <end position="225"/>
    </location>
</feature>
<dbReference type="Proteomes" id="UP000242818">
    <property type="component" value="Unassembled WGS sequence"/>
</dbReference>
<dbReference type="GO" id="GO:0005886">
    <property type="term" value="C:plasma membrane"/>
    <property type="evidence" value="ECO:0007669"/>
    <property type="project" value="UniProtKB-SubCell"/>
</dbReference>
<feature type="transmembrane region" description="Helical" evidence="8">
    <location>
        <begin position="311"/>
        <end position="331"/>
    </location>
</feature>
<comment type="subcellular location">
    <subcellularLocation>
        <location evidence="1">Cell membrane</location>
        <topology evidence="1">Multi-pass membrane protein</topology>
    </subcellularLocation>
</comment>
<feature type="transmembrane region" description="Helical" evidence="8">
    <location>
        <begin position="142"/>
        <end position="167"/>
    </location>
</feature>
<name>A0A1C4C9S7_9BACT</name>
<feature type="transmembrane region" description="Helical" evidence="8">
    <location>
        <begin position="35"/>
        <end position="52"/>
    </location>
</feature>
<dbReference type="Pfam" id="PF01594">
    <property type="entry name" value="AI-2E_transport"/>
    <property type="match status" value="1"/>
</dbReference>
<dbReference type="AlphaFoldDB" id="A0A1C4C9S7"/>
<reference evidence="9 10" key="1">
    <citation type="submission" date="2016-08" db="EMBL/GenBank/DDBJ databases">
        <authorList>
            <person name="Seilhamer J.J."/>
        </authorList>
    </citation>
    <scope>NUCLEOTIDE SEQUENCE [LARGE SCALE GENOMIC DNA]</scope>
    <source>
        <strain evidence="9 10">A37T2</strain>
    </source>
</reference>
<gene>
    <name evidence="9" type="ORF">GA0116948_10423</name>
</gene>
<evidence type="ECO:0000313" key="9">
    <source>
        <dbReference type="EMBL" id="SCC15835.1"/>
    </source>
</evidence>
<dbReference type="InterPro" id="IPR002549">
    <property type="entry name" value="AI-2E-like"/>
</dbReference>
<feature type="transmembrane region" description="Helical" evidence="8">
    <location>
        <begin position="64"/>
        <end position="84"/>
    </location>
</feature>
<evidence type="ECO:0000256" key="7">
    <source>
        <dbReference type="ARBA" id="ARBA00023136"/>
    </source>
</evidence>
<comment type="similarity">
    <text evidence="2">Belongs to the autoinducer-2 exporter (AI-2E) (TC 2.A.86) family.</text>
</comment>
<keyword evidence="7 8" id="KW-0472">Membrane</keyword>
<organism evidence="9 10">
    <name type="scientific">Chitinophaga costaii</name>
    <dbReference type="NCBI Taxonomy" id="1335309"/>
    <lineage>
        <taxon>Bacteria</taxon>
        <taxon>Pseudomonadati</taxon>
        <taxon>Bacteroidota</taxon>
        <taxon>Chitinophagia</taxon>
        <taxon>Chitinophagales</taxon>
        <taxon>Chitinophagaceae</taxon>
        <taxon>Chitinophaga</taxon>
    </lineage>
</organism>
<sequence length="352" mass="39223">MRSVKLAFYARLALILHALALILLCMYLGKTILIPLFFALLISFLLYPLALLMETKLKFPRPLASILSVLTFVISVGLLIFIISRQMVHLSKDLPLLQSRITGTLAELKDWVGDRYHLNDAQQMEYINKSVNGMMGGLANSIGTTFVGALESVVLFLFFLIFIYFILDHRRLLMNFVMALVNREHRLKVQEVVVSVRSLINRYIIGLLSEMLILFVLILVALLIFGIKYAVLIAVVAAVLNIIPYLGIYTAMAFSMLITYAGGSGSQAITIAIVMIVAHFIDANIILPRIVGGQVKINPLVTIVAVLTGHLVWGIPGMFLFIPLTAIIRIISEKVDELKPWAILISTDEQEL</sequence>
<keyword evidence="5 8" id="KW-0812">Transmembrane</keyword>
<evidence type="ECO:0000313" key="10">
    <source>
        <dbReference type="Proteomes" id="UP000242818"/>
    </source>
</evidence>
<dbReference type="EMBL" id="FMAR01000004">
    <property type="protein sequence ID" value="SCC15835.1"/>
    <property type="molecule type" value="Genomic_DNA"/>
</dbReference>
<dbReference type="STRING" id="1335309.GA0116948_10423"/>
<accession>A0A1C4C9S7</accession>
<evidence type="ECO:0000256" key="4">
    <source>
        <dbReference type="ARBA" id="ARBA00022475"/>
    </source>
</evidence>
<evidence type="ECO:0000256" key="3">
    <source>
        <dbReference type="ARBA" id="ARBA00022448"/>
    </source>
</evidence>
<evidence type="ECO:0000256" key="8">
    <source>
        <dbReference type="SAM" id="Phobius"/>
    </source>
</evidence>
<keyword evidence="3" id="KW-0813">Transport</keyword>
<evidence type="ECO:0000256" key="5">
    <source>
        <dbReference type="ARBA" id="ARBA00022692"/>
    </source>
</evidence>
<feature type="transmembrane region" description="Helical" evidence="8">
    <location>
        <begin position="231"/>
        <end position="257"/>
    </location>
</feature>
<dbReference type="PANTHER" id="PTHR21716">
    <property type="entry name" value="TRANSMEMBRANE PROTEIN"/>
    <property type="match status" value="1"/>
</dbReference>
<feature type="transmembrane region" description="Helical" evidence="8">
    <location>
        <begin position="269"/>
        <end position="291"/>
    </location>
</feature>
<evidence type="ECO:0000256" key="2">
    <source>
        <dbReference type="ARBA" id="ARBA00009773"/>
    </source>
</evidence>
<keyword evidence="6 8" id="KW-1133">Transmembrane helix</keyword>
<evidence type="ECO:0000256" key="1">
    <source>
        <dbReference type="ARBA" id="ARBA00004651"/>
    </source>
</evidence>
<dbReference type="RefSeq" id="WP_262487056.1">
    <property type="nucleotide sequence ID" value="NZ_FMAR01000004.1"/>
</dbReference>
<evidence type="ECO:0000256" key="6">
    <source>
        <dbReference type="ARBA" id="ARBA00022989"/>
    </source>
</evidence>
<keyword evidence="4" id="KW-1003">Cell membrane</keyword>
<dbReference type="PANTHER" id="PTHR21716:SF53">
    <property type="entry name" value="PERMEASE PERM-RELATED"/>
    <property type="match status" value="1"/>
</dbReference>
<dbReference type="GO" id="GO:0055085">
    <property type="term" value="P:transmembrane transport"/>
    <property type="evidence" value="ECO:0007669"/>
    <property type="project" value="TreeGrafter"/>
</dbReference>
<keyword evidence="10" id="KW-1185">Reference proteome</keyword>
<protein>
    <submittedName>
        <fullName evidence="9">Predicted PurR-regulated permease PerM</fullName>
    </submittedName>
</protein>
<proteinExistence type="inferred from homology"/>